<dbReference type="Gene3D" id="3.40.50.720">
    <property type="entry name" value="NAD(P)-binding Rossmann-like Domain"/>
    <property type="match status" value="1"/>
</dbReference>
<feature type="region of interest" description="Disordered" evidence="1">
    <location>
        <begin position="1"/>
        <end position="22"/>
    </location>
</feature>
<comment type="caution">
    <text evidence="2">The sequence shown here is derived from an EMBL/GenBank/DDBJ whole genome shotgun (WGS) entry which is preliminary data.</text>
</comment>
<dbReference type="InterPro" id="IPR036291">
    <property type="entry name" value="NAD(P)-bd_dom_sf"/>
</dbReference>
<protein>
    <submittedName>
        <fullName evidence="2">Uncharacterized protein</fullName>
    </submittedName>
</protein>
<dbReference type="Proteomes" id="UP001500034">
    <property type="component" value="Unassembled WGS sequence"/>
</dbReference>
<evidence type="ECO:0000313" key="3">
    <source>
        <dbReference type="Proteomes" id="UP001500034"/>
    </source>
</evidence>
<dbReference type="SUPFAM" id="SSF51735">
    <property type="entry name" value="NAD(P)-binding Rossmann-fold domains"/>
    <property type="match status" value="1"/>
</dbReference>
<evidence type="ECO:0000256" key="1">
    <source>
        <dbReference type="SAM" id="MobiDB-lite"/>
    </source>
</evidence>
<dbReference type="RefSeq" id="WP_345590445.1">
    <property type="nucleotide sequence ID" value="NZ_BAABCQ010000021.1"/>
</dbReference>
<evidence type="ECO:0000313" key="2">
    <source>
        <dbReference type="EMBL" id="GAA3964860.1"/>
    </source>
</evidence>
<organism evidence="2 3">
    <name type="scientific">Streptomyces marokkonensis</name>
    <dbReference type="NCBI Taxonomy" id="324855"/>
    <lineage>
        <taxon>Bacteria</taxon>
        <taxon>Bacillati</taxon>
        <taxon>Actinomycetota</taxon>
        <taxon>Actinomycetes</taxon>
        <taxon>Kitasatosporales</taxon>
        <taxon>Streptomycetaceae</taxon>
        <taxon>Streptomyces</taxon>
    </lineage>
</organism>
<dbReference type="EMBL" id="BAABCQ010000021">
    <property type="protein sequence ID" value="GAA3964860.1"/>
    <property type="molecule type" value="Genomic_DNA"/>
</dbReference>
<sequence length="120" mass="12970">MGIDGRDAARLESASENRGPGCRPVCSCRSRPTLGTEEGAERPLRTLPDVDILVHGLGVFGAAPALEISDDEWRRCSEPDVLAGVRLTPARLPRMRERGWGRGLCIKSDSAVAVPAERIH</sequence>
<name>A0ABP7PFY5_9ACTN</name>
<reference evidence="3" key="1">
    <citation type="journal article" date="2019" name="Int. J. Syst. Evol. Microbiol.">
        <title>The Global Catalogue of Microorganisms (GCM) 10K type strain sequencing project: providing services to taxonomists for standard genome sequencing and annotation.</title>
        <authorList>
            <consortium name="The Broad Institute Genomics Platform"/>
            <consortium name="The Broad Institute Genome Sequencing Center for Infectious Disease"/>
            <person name="Wu L."/>
            <person name="Ma J."/>
        </authorList>
    </citation>
    <scope>NUCLEOTIDE SEQUENCE [LARGE SCALE GENOMIC DNA]</scope>
    <source>
        <strain evidence="3">JCM 17027</strain>
    </source>
</reference>
<feature type="compositionally biased region" description="Basic and acidic residues" evidence="1">
    <location>
        <begin position="1"/>
        <end position="15"/>
    </location>
</feature>
<proteinExistence type="predicted"/>
<gene>
    <name evidence="2" type="ORF">GCM10022384_15900</name>
</gene>
<keyword evidence="3" id="KW-1185">Reference proteome</keyword>
<accession>A0ABP7PFY5</accession>